<protein>
    <submittedName>
        <fullName evidence="1">Uncharacterized protein</fullName>
    </submittedName>
</protein>
<gene>
    <name evidence="1" type="ORF">Pint_05983</name>
</gene>
<sequence>MDNQATIAISNNPVFYGITKHFKIKLYFLRDVQKKGLVQLKYCKSEDQVADIFTKALSKIRSEFLGLKLEVCISLDARRSVVDVHLNTTTTKSDAKVAKLLLVFYGYC</sequence>
<dbReference type="EMBL" id="CM047738">
    <property type="protein sequence ID" value="KAJ0045369.1"/>
    <property type="molecule type" value="Genomic_DNA"/>
</dbReference>
<accession>A0ACC0Z3J2</accession>
<name>A0ACC0Z3J2_9ROSI</name>
<dbReference type="Proteomes" id="UP001163603">
    <property type="component" value="Chromosome 3"/>
</dbReference>
<reference evidence="2" key="1">
    <citation type="journal article" date="2023" name="G3 (Bethesda)">
        <title>Genome assembly and association tests identify interacting loci associated with vigor, precocity, and sex in interspecific pistachio rootstocks.</title>
        <authorList>
            <person name="Palmer W."/>
            <person name="Jacygrad E."/>
            <person name="Sagayaradj S."/>
            <person name="Cavanaugh K."/>
            <person name="Han R."/>
            <person name="Bertier L."/>
            <person name="Beede B."/>
            <person name="Kafkas S."/>
            <person name="Golino D."/>
            <person name="Preece J."/>
            <person name="Michelmore R."/>
        </authorList>
    </citation>
    <scope>NUCLEOTIDE SEQUENCE [LARGE SCALE GENOMIC DNA]</scope>
</reference>
<proteinExistence type="predicted"/>
<keyword evidence="2" id="KW-1185">Reference proteome</keyword>
<evidence type="ECO:0000313" key="1">
    <source>
        <dbReference type="EMBL" id="KAJ0045369.1"/>
    </source>
</evidence>
<comment type="caution">
    <text evidence="1">The sequence shown here is derived from an EMBL/GenBank/DDBJ whole genome shotgun (WGS) entry which is preliminary data.</text>
</comment>
<evidence type="ECO:0000313" key="2">
    <source>
        <dbReference type="Proteomes" id="UP001163603"/>
    </source>
</evidence>
<organism evidence="1 2">
    <name type="scientific">Pistacia integerrima</name>
    <dbReference type="NCBI Taxonomy" id="434235"/>
    <lineage>
        <taxon>Eukaryota</taxon>
        <taxon>Viridiplantae</taxon>
        <taxon>Streptophyta</taxon>
        <taxon>Embryophyta</taxon>
        <taxon>Tracheophyta</taxon>
        <taxon>Spermatophyta</taxon>
        <taxon>Magnoliopsida</taxon>
        <taxon>eudicotyledons</taxon>
        <taxon>Gunneridae</taxon>
        <taxon>Pentapetalae</taxon>
        <taxon>rosids</taxon>
        <taxon>malvids</taxon>
        <taxon>Sapindales</taxon>
        <taxon>Anacardiaceae</taxon>
        <taxon>Pistacia</taxon>
    </lineage>
</organism>